<dbReference type="InterPro" id="IPR002889">
    <property type="entry name" value="WSC_carb-bd"/>
</dbReference>
<feature type="transmembrane region" description="Helical" evidence="7">
    <location>
        <begin position="221"/>
        <end position="242"/>
    </location>
</feature>
<evidence type="ECO:0000256" key="1">
    <source>
        <dbReference type="ARBA" id="ARBA00004167"/>
    </source>
</evidence>
<evidence type="ECO:0000256" key="2">
    <source>
        <dbReference type="ARBA" id="ARBA00022692"/>
    </source>
</evidence>
<evidence type="ECO:0000259" key="8">
    <source>
        <dbReference type="PROSITE" id="PS51212"/>
    </source>
</evidence>
<evidence type="ECO:0000256" key="3">
    <source>
        <dbReference type="ARBA" id="ARBA00022729"/>
    </source>
</evidence>
<keyword evidence="3" id="KW-0732">Signal</keyword>
<evidence type="ECO:0000256" key="7">
    <source>
        <dbReference type="SAM" id="Phobius"/>
    </source>
</evidence>
<keyword evidence="5 7" id="KW-0472">Membrane</keyword>
<keyword evidence="10" id="KW-1185">Reference proteome</keyword>
<evidence type="ECO:0000256" key="6">
    <source>
        <dbReference type="ARBA" id="ARBA00023180"/>
    </source>
</evidence>
<feature type="domain" description="WSC" evidence="8">
    <location>
        <begin position="88"/>
        <end position="199"/>
    </location>
</feature>
<dbReference type="OrthoDB" id="5985073at2759"/>
<organism evidence="9 10">
    <name type="scientific">Corynespora cassiicola Philippines</name>
    <dbReference type="NCBI Taxonomy" id="1448308"/>
    <lineage>
        <taxon>Eukaryota</taxon>
        <taxon>Fungi</taxon>
        <taxon>Dikarya</taxon>
        <taxon>Ascomycota</taxon>
        <taxon>Pezizomycotina</taxon>
        <taxon>Dothideomycetes</taxon>
        <taxon>Pleosporomycetidae</taxon>
        <taxon>Pleosporales</taxon>
        <taxon>Corynesporascaceae</taxon>
        <taxon>Corynespora</taxon>
    </lineage>
</organism>
<evidence type="ECO:0000256" key="4">
    <source>
        <dbReference type="ARBA" id="ARBA00022989"/>
    </source>
</evidence>
<dbReference type="InterPro" id="IPR051836">
    <property type="entry name" value="Kremen_rcpt"/>
</dbReference>
<keyword evidence="2 7" id="KW-0812">Transmembrane</keyword>
<gene>
    <name evidence="9" type="ORF">BS50DRAFT_636503</name>
</gene>
<dbReference type="Pfam" id="PF01822">
    <property type="entry name" value="WSC"/>
    <property type="match status" value="1"/>
</dbReference>
<dbReference type="AlphaFoldDB" id="A0A2T2NFT8"/>
<keyword evidence="6" id="KW-0325">Glycoprotein</keyword>
<evidence type="ECO:0000313" key="10">
    <source>
        <dbReference type="Proteomes" id="UP000240883"/>
    </source>
</evidence>
<accession>A0A2T2NFT8</accession>
<sequence>MTSRKLTTVFIYTTITPPSPTIAIFTTTGSIDKTHQSTPHVTSSKHTDPLVVTKTQFTEAPATNTLASTTQIGPESQGEIKFAQTRLEYDLYGCFNDTYDRHNTREGHVVLGTGYKSHRLTSVQHKAANDIMDVYTCAFYCAGTDYMGVTKGRECFCGNTLLEEGNRVRKWHCDIPCYGQYDPKISCGGNETVLVYKYTGNLHSRTPTPTWTPRFPSEAEITARVGVIAACAVVVFVLVALLHV</sequence>
<dbReference type="PROSITE" id="PS51212">
    <property type="entry name" value="WSC"/>
    <property type="match status" value="1"/>
</dbReference>
<dbReference type="Proteomes" id="UP000240883">
    <property type="component" value="Unassembled WGS sequence"/>
</dbReference>
<dbReference type="PANTHER" id="PTHR24269">
    <property type="entry name" value="KREMEN PROTEIN"/>
    <property type="match status" value="1"/>
</dbReference>
<dbReference type="EMBL" id="KZ678138">
    <property type="protein sequence ID" value="PSN64302.1"/>
    <property type="molecule type" value="Genomic_DNA"/>
</dbReference>
<comment type="subcellular location">
    <subcellularLocation>
        <location evidence="1">Membrane</location>
        <topology evidence="1">Single-pass membrane protein</topology>
    </subcellularLocation>
</comment>
<name>A0A2T2NFT8_CORCC</name>
<evidence type="ECO:0000313" key="9">
    <source>
        <dbReference type="EMBL" id="PSN64302.1"/>
    </source>
</evidence>
<evidence type="ECO:0000256" key="5">
    <source>
        <dbReference type="ARBA" id="ARBA00023136"/>
    </source>
</evidence>
<reference evidence="9 10" key="1">
    <citation type="journal article" date="2018" name="Front. Microbiol.">
        <title>Genome-Wide Analysis of Corynespora cassiicola Leaf Fall Disease Putative Effectors.</title>
        <authorList>
            <person name="Lopez D."/>
            <person name="Ribeiro S."/>
            <person name="Label P."/>
            <person name="Fumanal B."/>
            <person name="Venisse J.S."/>
            <person name="Kohler A."/>
            <person name="de Oliveira R.R."/>
            <person name="Labutti K."/>
            <person name="Lipzen A."/>
            <person name="Lail K."/>
            <person name="Bauer D."/>
            <person name="Ohm R.A."/>
            <person name="Barry K.W."/>
            <person name="Spatafora J."/>
            <person name="Grigoriev I.V."/>
            <person name="Martin F.M."/>
            <person name="Pujade-Renaud V."/>
        </authorList>
    </citation>
    <scope>NUCLEOTIDE SEQUENCE [LARGE SCALE GENOMIC DNA]</scope>
    <source>
        <strain evidence="9 10">Philippines</strain>
    </source>
</reference>
<keyword evidence="4 7" id="KW-1133">Transmembrane helix</keyword>
<dbReference type="GO" id="GO:0005886">
    <property type="term" value="C:plasma membrane"/>
    <property type="evidence" value="ECO:0007669"/>
    <property type="project" value="TreeGrafter"/>
</dbReference>
<protein>
    <recommendedName>
        <fullName evidence="8">WSC domain-containing protein</fullName>
    </recommendedName>
</protein>
<proteinExistence type="predicted"/>
<dbReference type="PANTHER" id="PTHR24269:SF16">
    <property type="entry name" value="PROTEIN SLG1"/>
    <property type="match status" value="1"/>
</dbReference>